<protein>
    <submittedName>
        <fullName evidence="1">Uncharacterized protein</fullName>
    </submittedName>
</protein>
<organism evidence="1 3">
    <name type="scientific">Rotaria magnacalcarata</name>
    <dbReference type="NCBI Taxonomy" id="392030"/>
    <lineage>
        <taxon>Eukaryota</taxon>
        <taxon>Metazoa</taxon>
        <taxon>Spiralia</taxon>
        <taxon>Gnathifera</taxon>
        <taxon>Rotifera</taxon>
        <taxon>Eurotatoria</taxon>
        <taxon>Bdelloidea</taxon>
        <taxon>Philodinida</taxon>
        <taxon>Philodinidae</taxon>
        <taxon>Rotaria</taxon>
    </lineage>
</organism>
<proteinExistence type="predicted"/>
<reference evidence="1" key="1">
    <citation type="submission" date="2021-02" db="EMBL/GenBank/DDBJ databases">
        <authorList>
            <person name="Nowell W R."/>
        </authorList>
    </citation>
    <scope>NUCLEOTIDE SEQUENCE</scope>
</reference>
<comment type="caution">
    <text evidence="1">The sequence shown here is derived from an EMBL/GenBank/DDBJ whole genome shotgun (WGS) entry which is preliminary data.</text>
</comment>
<feature type="non-terminal residue" evidence="1">
    <location>
        <position position="1"/>
    </location>
</feature>
<gene>
    <name evidence="1" type="ORF">SMN809_LOCUS46310</name>
    <name evidence="2" type="ORF">SMN809_LOCUS53319</name>
</gene>
<dbReference type="EMBL" id="CAJOBI010183178">
    <property type="protein sequence ID" value="CAF4934036.1"/>
    <property type="molecule type" value="Genomic_DNA"/>
</dbReference>
<name>A0A8S3B158_9BILA</name>
<dbReference type="AlphaFoldDB" id="A0A8S3B158"/>
<dbReference type="EMBL" id="CAJOBI010143772">
    <property type="protein sequence ID" value="CAF4780163.1"/>
    <property type="molecule type" value="Genomic_DNA"/>
</dbReference>
<evidence type="ECO:0000313" key="3">
    <source>
        <dbReference type="Proteomes" id="UP000676336"/>
    </source>
</evidence>
<sequence length="61" mass="7232">DFLIRLNSTLSNDNHLFLFLLGFYLQLDRRFQDLDNVHLARRLMVNGLSSLTSTYWNEKVS</sequence>
<dbReference type="Proteomes" id="UP000676336">
    <property type="component" value="Unassembled WGS sequence"/>
</dbReference>
<accession>A0A8S3B158</accession>
<evidence type="ECO:0000313" key="1">
    <source>
        <dbReference type="EMBL" id="CAF4780163.1"/>
    </source>
</evidence>
<evidence type="ECO:0000313" key="2">
    <source>
        <dbReference type="EMBL" id="CAF4934036.1"/>
    </source>
</evidence>